<evidence type="ECO:0000256" key="4">
    <source>
        <dbReference type="ARBA" id="ARBA00022989"/>
    </source>
</evidence>
<comment type="subcellular location">
    <subcellularLocation>
        <location evidence="1">Membrane</location>
        <topology evidence="1">Multi-pass membrane protein</topology>
    </subcellularLocation>
</comment>
<evidence type="ECO:0000256" key="2">
    <source>
        <dbReference type="ARBA" id="ARBA00009773"/>
    </source>
</evidence>
<dbReference type="Proteomes" id="UP000434412">
    <property type="component" value="Unassembled WGS sequence"/>
</dbReference>
<comment type="similarity">
    <text evidence="2">Belongs to the autoinducer-2 exporter (AI-2E) (TC 2.A.86) family.</text>
</comment>
<evidence type="ECO:0000313" key="9">
    <source>
        <dbReference type="EMBL" id="MVL46793.1"/>
    </source>
</evidence>
<evidence type="ECO:0000256" key="3">
    <source>
        <dbReference type="ARBA" id="ARBA00022692"/>
    </source>
</evidence>
<dbReference type="InterPro" id="IPR002549">
    <property type="entry name" value="AI-2E-like"/>
</dbReference>
<dbReference type="GO" id="GO:0016020">
    <property type="term" value="C:membrane"/>
    <property type="evidence" value="ECO:0007669"/>
    <property type="project" value="UniProtKB-SubCell"/>
</dbReference>
<keyword evidence="5 6" id="KW-0472">Membrane</keyword>
<dbReference type="Pfam" id="PF01594">
    <property type="entry name" value="AI-2E_transport"/>
    <property type="match status" value="1"/>
</dbReference>
<dbReference type="Proteomes" id="UP000433366">
    <property type="component" value="Unassembled WGS sequence"/>
</dbReference>
<dbReference type="AlphaFoldDB" id="A0A6B0CU34"/>
<feature type="transmembrane region" description="Helical" evidence="6">
    <location>
        <begin position="42"/>
        <end position="75"/>
    </location>
</feature>
<evidence type="ECO:0000256" key="1">
    <source>
        <dbReference type="ARBA" id="ARBA00004141"/>
    </source>
</evidence>
<feature type="non-terminal residue" evidence="8">
    <location>
        <position position="1"/>
    </location>
</feature>
<keyword evidence="4 6" id="KW-1133">Transmembrane helix</keyword>
<dbReference type="EMBL" id="WPRH01000537">
    <property type="protein sequence ID" value="MVI56104.1"/>
    <property type="molecule type" value="Genomic_DNA"/>
</dbReference>
<comment type="caution">
    <text evidence="8">The sequence shown here is derived from an EMBL/GenBank/DDBJ whole genome shotgun (WGS) entry which is preliminary data.</text>
</comment>
<evidence type="ECO:0000256" key="5">
    <source>
        <dbReference type="ARBA" id="ARBA00023136"/>
    </source>
</evidence>
<protein>
    <submittedName>
        <fullName evidence="8">AI-2E family transporter</fullName>
    </submittedName>
</protein>
<accession>A0A6B0CU34</accession>
<evidence type="ECO:0000313" key="7">
    <source>
        <dbReference type="EMBL" id="MVI56104.1"/>
    </source>
</evidence>
<evidence type="ECO:0000313" key="11">
    <source>
        <dbReference type="Proteomes" id="UP000434412"/>
    </source>
</evidence>
<name>A0A6B0CU34_STAAU</name>
<gene>
    <name evidence="7" type="ORF">GO793_09605</name>
    <name evidence="8" type="ORF">GO941_09345</name>
    <name evidence="9" type="ORF">GO941_15130</name>
</gene>
<organism evidence="8 11">
    <name type="scientific">Staphylococcus aureus</name>
    <dbReference type="NCBI Taxonomy" id="1280"/>
    <lineage>
        <taxon>Bacteria</taxon>
        <taxon>Bacillati</taxon>
        <taxon>Bacillota</taxon>
        <taxon>Bacilli</taxon>
        <taxon>Bacillales</taxon>
        <taxon>Staphylococcaceae</taxon>
        <taxon>Staphylococcus</taxon>
    </lineage>
</organism>
<evidence type="ECO:0000256" key="6">
    <source>
        <dbReference type="SAM" id="Phobius"/>
    </source>
</evidence>
<evidence type="ECO:0000313" key="8">
    <source>
        <dbReference type="EMBL" id="MVL45689.1"/>
    </source>
</evidence>
<dbReference type="EMBL" id="WPVZ01000817">
    <property type="protein sequence ID" value="MVL46793.1"/>
    <property type="molecule type" value="Genomic_DNA"/>
</dbReference>
<dbReference type="EMBL" id="WPVZ01000517">
    <property type="protein sequence ID" value="MVL45689.1"/>
    <property type="molecule type" value="Genomic_DNA"/>
</dbReference>
<sequence length="107" mass="12053">VIAAITSPWMLLKLAVVWTLVQFVEGHFISPNIMGKTLKIHPLTIIFILLCAGKLLGIVGVILGIPGYAILKVLVTHLFQLFKRRYNRFYGNDVGEYDIKESNKIVE</sequence>
<evidence type="ECO:0000313" key="10">
    <source>
        <dbReference type="Proteomes" id="UP000433366"/>
    </source>
</evidence>
<proteinExistence type="inferred from homology"/>
<reference evidence="10 11" key="1">
    <citation type="submission" date="2019-11" db="EMBL/GenBank/DDBJ databases">
        <title>Implementation of targeted gown and glove precautions to prevent Staphylococcus aureus acquisition in community-based nursing homes.</title>
        <authorList>
            <person name="Stine O.C."/>
        </authorList>
    </citation>
    <scope>NUCLEOTIDE SEQUENCE [LARGE SCALE GENOMIC DNA]</scope>
    <source>
        <strain evidence="8 11">S_2023.LVRQ.AN</strain>
        <strain evidence="7 10">S_4031.LGMP.AI</strain>
    </source>
</reference>
<keyword evidence="3 6" id="KW-0812">Transmembrane</keyword>